<dbReference type="Gene3D" id="3.10.129.10">
    <property type="entry name" value="Hotdog Thioesterase"/>
    <property type="match status" value="1"/>
</dbReference>
<proteinExistence type="inferred from homology"/>
<organism evidence="3 4">
    <name type="scientific">Amycolatopsis australiensis</name>
    <dbReference type="NCBI Taxonomy" id="546364"/>
    <lineage>
        <taxon>Bacteria</taxon>
        <taxon>Bacillati</taxon>
        <taxon>Actinomycetota</taxon>
        <taxon>Actinomycetes</taxon>
        <taxon>Pseudonocardiales</taxon>
        <taxon>Pseudonocardiaceae</taxon>
        <taxon>Amycolatopsis</taxon>
    </lineage>
</organism>
<protein>
    <submittedName>
        <fullName evidence="3">Acyl dehydratase</fullName>
    </submittedName>
</protein>
<evidence type="ECO:0000259" key="2">
    <source>
        <dbReference type="Pfam" id="PF01575"/>
    </source>
</evidence>
<dbReference type="InterPro" id="IPR052342">
    <property type="entry name" value="MCH/BMMD"/>
</dbReference>
<evidence type="ECO:0000313" key="3">
    <source>
        <dbReference type="EMBL" id="SFW80111.1"/>
    </source>
</evidence>
<dbReference type="PANTHER" id="PTHR43664">
    <property type="entry name" value="MONOAMINE OXIDASE-RELATED"/>
    <property type="match status" value="1"/>
</dbReference>
<sequence length="150" mass="16240">MPLWFEDFEAMGEDDELVSPGRTVTEADVVSFAATTGDYNPMHTDAVAAADGRFGERVAHGVLGLSWCLGLSSRTGAFEGSALALLGIENWEFQAPLRFGDTVHTRARVMGTRMTGRGDAGVVRVRYDLVTQDGVVAQTGLMSYLIRNRP</sequence>
<keyword evidence="4" id="KW-1185">Reference proteome</keyword>
<dbReference type="RefSeq" id="WP_072478452.1">
    <property type="nucleotide sequence ID" value="NZ_FPJG01000006.1"/>
</dbReference>
<evidence type="ECO:0000256" key="1">
    <source>
        <dbReference type="ARBA" id="ARBA00005254"/>
    </source>
</evidence>
<dbReference type="PANTHER" id="PTHR43664:SF1">
    <property type="entry name" value="BETA-METHYLMALYL-COA DEHYDRATASE"/>
    <property type="match status" value="1"/>
</dbReference>
<name>A0A1K1S7P9_9PSEU</name>
<dbReference type="OrthoDB" id="9796589at2"/>
<evidence type="ECO:0000313" key="4">
    <source>
        <dbReference type="Proteomes" id="UP000182740"/>
    </source>
</evidence>
<dbReference type="STRING" id="546364.SAMN04489730_4905"/>
<dbReference type="EMBL" id="FPJG01000006">
    <property type="protein sequence ID" value="SFW80111.1"/>
    <property type="molecule type" value="Genomic_DNA"/>
</dbReference>
<reference evidence="4" key="1">
    <citation type="submission" date="2016-11" db="EMBL/GenBank/DDBJ databases">
        <authorList>
            <person name="Varghese N."/>
            <person name="Submissions S."/>
        </authorList>
    </citation>
    <scope>NUCLEOTIDE SEQUENCE [LARGE SCALE GENOMIC DNA]</scope>
    <source>
        <strain evidence="4">DSM 44671</strain>
    </source>
</reference>
<dbReference type="InterPro" id="IPR002539">
    <property type="entry name" value="MaoC-like_dom"/>
</dbReference>
<comment type="similarity">
    <text evidence="1">Belongs to the enoyl-CoA hydratase/isomerase family.</text>
</comment>
<dbReference type="SUPFAM" id="SSF54637">
    <property type="entry name" value="Thioesterase/thiol ester dehydrase-isomerase"/>
    <property type="match status" value="1"/>
</dbReference>
<dbReference type="AlphaFoldDB" id="A0A1K1S7P9"/>
<feature type="domain" description="MaoC-like" evidence="2">
    <location>
        <begin position="19"/>
        <end position="125"/>
    </location>
</feature>
<gene>
    <name evidence="3" type="ORF">SAMN04489730_4905</name>
</gene>
<dbReference type="InterPro" id="IPR029069">
    <property type="entry name" value="HotDog_dom_sf"/>
</dbReference>
<dbReference type="Proteomes" id="UP000182740">
    <property type="component" value="Unassembled WGS sequence"/>
</dbReference>
<accession>A0A1K1S7P9</accession>
<dbReference type="Pfam" id="PF01575">
    <property type="entry name" value="MaoC_dehydratas"/>
    <property type="match status" value="1"/>
</dbReference>